<feature type="compositionally biased region" description="Polar residues" evidence="1">
    <location>
        <begin position="191"/>
        <end position="202"/>
    </location>
</feature>
<name>H0ETT5_GLAL7</name>
<dbReference type="OrthoDB" id="3519533at2759"/>
<sequence>MEALQMAQVLADLSSLQNTVRRPPLSSTSSYSSVGPTSRASSPPPTSAPQNTPSTNQPHSSSSQDPAAASALVGANKQAPETHQRRRSKGWLPEPAQFDKLGRRRLTTKSPSYNNGTRSPIPIGLPRMGSSFSSLPSSGAATPTSNNEPQDEDMNRAKKLLELYEMRGKFKQMGDTGLARAKERVDKATAESAQKAPSTPRS</sequence>
<feature type="compositionally biased region" description="Low complexity" evidence="1">
    <location>
        <begin position="48"/>
        <end position="71"/>
    </location>
</feature>
<organism evidence="2 3">
    <name type="scientific">Glarea lozoyensis (strain ATCC 74030 / MF5533)</name>
    <dbReference type="NCBI Taxonomy" id="1104152"/>
    <lineage>
        <taxon>Eukaryota</taxon>
        <taxon>Fungi</taxon>
        <taxon>Dikarya</taxon>
        <taxon>Ascomycota</taxon>
        <taxon>Pezizomycotina</taxon>
        <taxon>Leotiomycetes</taxon>
        <taxon>Helotiales</taxon>
        <taxon>Helotiaceae</taxon>
        <taxon>Glarea</taxon>
    </lineage>
</organism>
<feature type="region of interest" description="Disordered" evidence="1">
    <location>
        <begin position="14"/>
        <end position="153"/>
    </location>
</feature>
<dbReference type="Proteomes" id="UP000005446">
    <property type="component" value="Unassembled WGS sequence"/>
</dbReference>
<evidence type="ECO:0000256" key="1">
    <source>
        <dbReference type="SAM" id="MobiDB-lite"/>
    </source>
</evidence>
<accession>H0ETT5</accession>
<gene>
    <name evidence="2" type="ORF">M7I_6154</name>
</gene>
<dbReference type="AlphaFoldDB" id="H0ETT5"/>
<feature type="compositionally biased region" description="Low complexity" evidence="1">
    <location>
        <begin position="21"/>
        <end position="41"/>
    </location>
</feature>
<dbReference type="InParanoid" id="H0ETT5"/>
<comment type="caution">
    <text evidence="2">The sequence shown here is derived from an EMBL/GenBank/DDBJ whole genome shotgun (WGS) entry which is preliminary data.</text>
</comment>
<reference evidence="2 3" key="1">
    <citation type="journal article" date="2012" name="Eukaryot. Cell">
        <title>Genome sequence of the fungus Glarea lozoyensis: the first genome sequence of a species from the Helotiaceae family.</title>
        <authorList>
            <person name="Youssar L."/>
            <person name="Gruening B.A."/>
            <person name="Erxleben A."/>
            <person name="Guenther S."/>
            <person name="Huettel W."/>
        </authorList>
    </citation>
    <scope>NUCLEOTIDE SEQUENCE [LARGE SCALE GENOMIC DNA]</scope>
    <source>
        <strain evidence="3">ATCC 74030 / MF5533</strain>
    </source>
</reference>
<feature type="compositionally biased region" description="Polar residues" evidence="1">
    <location>
        <begin position="108"/>
        <end position="118"/>
    </location>
</feature>
<evidence type="ECO:0000313" key="2">
    <source>
        <dbReference type="EMBL" id="EHK98104.1"/>
    </source>
</evidence>
<keyword evidence="3" id="KW-1185">Reference proteome</keyword>
<dbReference type="HOGENOM" id="CLU_1354717_0_0_1"/>
<feature type="region of interest" description="Disordered" evidence="1">
    <location>
        <begin position="174"/>
        <end position="202"/>
    </location>
</feature>
<evidence type="ECO:0000313" key="3">
    <source>
        <dbReference type="Proteomes" id="UP000005446"/>
    </source>
</evidence>
<protein>
    <submittedName>
        <fullName evidence="2">Uncharacterized protein</fullName>
    </submittedName>
</protein>
<feature type="compositionally biased region" description="Basic and acidic residues" evidence="1">
    <location>
        <begin position="180"/>
        <end position="189"/>
    </location>
</feature>
<dbReference type="EMBL" id="AGUE01000165">
    <property type="protein sequence ID" value="EHK98104.1"/>
    <property type="molecule type" value="Genomic_DNA"/>
</dbReference>
<feature type="compositionally biased region" description="Polar residues" evidence="1">
    <location>
        <begin position="139"/>
        <end position="148"/>
    </location>
</feature>
<proteinExistence type="predicted"/>